<dbReference type="VEuPathDB" id="FungiDB:AMAG_03916"/>
<dbReference type="CDD" id="cd21037">
    <property type="entry name" value="MLKL_NTD"/>
    <property type="match status" value="1"/>
</dbReference>
<gene>
    <name evidence="2" type="ORF">AMAG_03916</name>
</gene>
<dbReference type="Proteomes" id="UP000054350">
    <property type="component" value="Unassembled WGS sequence"/>
</dbReference>
<dbReference type="AlphaFoldDB" id="A0A0L0S7J7"/>
<reference evidence="2 3" key="1">
    <citation type="submission" date="2009-11" db="EMBL/GenBank/DDBJ databases">
        <title>Annotation of Allomyces macrogynus ATCC 38327.</title>
        <authorList>
            <consortium name="The Broad Institute Genome Sequencing Platform"/>
            <person name="Russ C."/>
            <person name="Cuomo C."/>
            <person name="Burger G."/>
            <person name="Gray M.W."/>
            <person name="Holland P.W.H."/>
            <person name="King N."/>
            <person name="Lang F.B.F."/>
            <person name="Roger A.J."/>
            <person name="Ruiz-Trillo I."/>
            <person name="Young S.K."/>
            <person name="Zeng Q."/>
            <person name="Gargeya S."/>
            <person name="Fitzgerald M."/>
            <person name="Haas B."/>
            <person name="Abouelleil A."/>
            <person name="Alvarado L."/>
            <person name="Arachchi H.M."/>
            <person name="Berlin A."/>
            <person name="Chapman S.B."/>
            <person name="Gearin G."/>
            <person name="Goldberg J."/>
            <person name="Griggs A."/>
            <person name="Gujja S."/>
            <person name="Hansen M."/>
            <person name="Heiman D."/>
            <person name="Howarth C."/>
            <person name="Larimer J."/>
            <person name="Lui A."/>
            <person name="MacDonald P.J.P."/>
            <person name="McCowen C."/>
            <person name="Montmayeur A."/>
            <person name="Murphy C."/>
            <person name="Neiman D."/>
            <person name="Pearson M."/>
            <person name="Priest M."/>
            <person name="Roberts A."/>
            <person name="Saif S."/>
            <person name="Shea T."/>
            <person name="Sisk P."/>
            <person name="Stolte C."/>
            <person name="Sykes S."/>
            <person name="Wortman J."/>
            <person name="Nusbaum C."/>
            <person name="Birren B."/>
        </authorList>
    </citation>
    <scope>NUCLEOTIDE SEQUENCE [LARGE SCALE GENOMIC DNA]</scope>
    <source>
        <strain evidence="2 3">ATCC 38327</strain>
    </source>
</reference>
<dbReference type="Gene3D" id="1.20.930.20">
    <property type="entry name" value="Adaptor protein Cbl, N-terminal domain"/>
    <property type="match status" value="1"/>
</dbReference>
<proteinExistence type="predicted"/>
<dbReference type="GO" id="GO:0007166">
    <property type="term" value="P:cell surface receptor signaling pathway"/>
    <property type="evidence" value="ECO:0007669"/>
    <property type="project" value="InterPro"/>
</dbReference>
<evidence type="ECO:0000313" key="2">
    <source>
        <dbReference type="EMBL" id="KNE58329.1"/>
    </source>
</evidence>
<feature type="compositionally biased region" description="Low complexity" evidence="1">
    <location>
        <begin position="162"/>
        <end position="177"/>
    </location>
</feature>
<keyword evidence="3" id="KW-1185">Reference proteome</keyword>
<protein>
    <submittedName>
        <fullName evidence="2">Uncharacterized protein</fullName>
    </submittedName>
</protein>
<dbReference type="InterPro" id="IPR059179">
    <property type="entry name" value="MLKL-like_MCAfunc"/>
</dbReference>
<feature type="compositionally biased region" description="Pro residues" evidence="1">
    <location>
        <begin position="178"/>
        <end position="196"/>
    </location>
</feature>
<name>A0A0L0S7J7_ALLM3</name>
<evidence type="ECO:0000256" key="1">
    <source>
        <dbReference type="SAM" id="MobiDB-lite"/>
    </source>
</evidence>
<accession>A0A0L0S7J7</accession>
<dbReference type="STRING" id="578462.A0A0L0S7J7"/>
<feature type="region of interest" description="Disordered" evidence="1">
    <location>
        <begin position="161"/>
        <end position="275"/>
    </location>
</feature>
<dbReference type="EMBL" id="GG745333">
    <property type="protein sequence ID" value="KNE58329.1"/>
    <property type="molecule type" value="Genomic_DNA"/>
</dbReference>
<dbReference type="InterPro" id="IPR036537">
    <property type="entry name" value="Adaptor_Cbl_N_dom_sf"/>
</dbReference>
<evidence type="ECO:0000313" key="3">
    <source>
        <dbReference type="Proteomes" id="UP000054350"/>
    </source>
</evidence>
<sequence>MVVVELAAAALARTTLAHITDLLTALVALQAALETTKDNQQLLDVLVRRSKNLHDTLAKAASLSGGVLPQYLQGPAQLLLDTLQHIRDMTAKMAGASKLKKLLSADDFHDELVEAGNTLTGVAGDLQLAVQVHGLAIKGASGPAVPLALKPAMAVPVLPPLQQQQQQQQRPTATPAPGSRPPQPQRPTPSPQPPRPATTTQQKPEQHRPPTVLQEQLAVPQRPTRPAAPTRPVQRPTTLQVPRTSAVAVAAPTSPTLPTSPTNGNGPLPGAWPAAATGTAVLARPAGSR</sequence>
<organism evidence="2 3">
    <name type="scientific">Allomyces macrogynus (strain ATCC 38327)</name>
    <name type="common">Allomyces javanicus var. macrogynus</name>
    <dbReference type="NCBI Taxonomy" id="578462"/>
    <lineage>
        <taxon>Eukaryota</taxon>
        <taxon>Fungi</taxon>
        <taxon>Fungi incertae sedis</taxon>
        <taxon>Blastocladiomycota</taxon>
        <taxon>Blastocladiomycetes</taxon>
        <taxon>Blastocladiales</taxon>
        <taxon>Blastocladiaceae</taxon>
        <taxon>Allomyces</taxon>
    </lineage>
</organism>
<feature type="compositionally biased region" description="Low complexity" evidence="1">
    <location>
        <begin position="219"/>
        <end position="275"/>
    </location>
</feature>
<reference evidence="3" key="2">
    <citation type="submission" date="2009-11" db="EMBL/GenBank/DDBJ databases">
        <title>The Genome Sequence of Allomyces macrogynus strain ATCC 38327.</title>
        <authorList>
            <consortium name="The Broad Institute Genome Sequencing Platform"/>
            <person name="Russ C."/>
            <person name="Cuomo C."/>
            <person name="Shea T."/>
            <person name="Young S.K."/>
            <person name="Zeng Q."/>
            <person name="Koehrsen M."/>
            <person name="Haas B."/>
            <person name="Borodovsky M."/>
            <person name="Guigo R."/>
            <person name="Alvarado L."/>
            <person name="Berlin A."/>
            <person name="Borenstein D."/>
            <person name="Chen Z."/>
            <person name="Engels R."/>
            <person name="Freedman E."/>
            <person name="Gellesch M."/>
            <person name="Goldberg J."/>
            <person name="Griggs A."/>
            <person name="Gujja S."/>
            <person name="Heiman D."/>
            <person name="Hepburn T."/>
            <person name="Howarth C."/>
            <person name="Jen D."/>
            <person name="Larson L."/>
            <person name="Lewis B."/>
            <person name="Mehta T."/>
            <person name="Park D."/>
            <person name="Pearson M."/>
            <person name="Roberts A."/>
            <person name="Saif S."/>
            <person name="Shenoy N."/>
            <person name="Sisk P."/>
            <person name="Stolte C."/>
            <person name="Sykes S."/>
            <person name="Walk T."/>
            <person name="White J."/>
            <person name="Yandava C."/>
            <person name="Burger G."/>
            <person name="Gray M.W."/>
            <person name="Holland P.W.H."/>
            <person name="King N."/>
            <person name="Lang F.B.F."/>
            <person name="Roger A.J."/>
            <person name="Ruiz-Trillo I."/>
            <person name="Lander E."/>
            <person name="Nusbaum C."/>
        </authorList>
    </citation>
    <scope>NUCLEOTIDE SEQUENCE [LARGE SCALE GENOMIC DNA]</scope>
    <source>
        <strain evidence="3">ATCC 38327</strain>
    </source>
</reference>